<feature type="compositionally biased region" description="Polar residues" evidence="1">
    <location>
        <begin position="119"/>
        <end position="131"/>
    </location>
</feature>
<feature type="region of interest" description="Disordered" evidence="1">
    <location>
        <begin position="102"/>
        <end position="133"/>
    </location>
</feature>
<evidence type="ECO:0000313" key="2">
    <source>
        <dbReference type="EMBL" id="MDC8772876.1"/>
    </source>
</evidence>
<evidence type="ECO:0000256" key="1">
    <source>
        <dbReference type="SAM" id="MobiDB-lite"/>
    </source>
</evidence>
<organism evidence="2 3">
    <name type="scientific">Roseateles albus</name>
    <dbReference type="NCBI Taxonomy" id="2987525"/>
    <lineage>
        <taxon>Bacteria</taxon>
        <taxon>Pseudomonadati</taxon>
        <taxon>Pseudomonadota</taxon>
        <taxon>Betaproteobacteria</taxon>
        <taxon>Burkholderiales</taxon>
        <taxon>Sphaerotilaceae</taxon>
        <taxon>Roseateles</taxon>
    </lineage>
</organism>
<gene>
    <name evidence="2" type="ORF">PRZ03_14925</name>
</gene>
<accession>A0ABT5KJ63</accession>
<proteinExistence type="predicted"/>
<name>A0ABT5KJ63_9BURK</name>
<dbReference type="EMBL" id="JAQQXT010000009">
    <property type="protein sequence ID" value="MDC8772876.1"/>
    <property type="molecule type" value="Genomic_DNA"/>
</dbReference>
<evidence type="ECO:0008006" key="4">
    <source>
        <dbReference type="Google" id="ProtNLM"/>
    </source>
</evidence>
<protein>
    <recommendedName>
        <fullName evidence="4">SARP family transcriptional regulator</fullName>
    </recommendedName>
</protein>
<reference evidence="2 3" key="1">
    <citation type="submission" date="2022-10" db="EMBL/GenBank/DDBJ databases">
        <title>Paucibacter sp. hw1 Genome sequencing.</title>
        <authorList>
            <person name="Park S."/>
        </authorList>
    </citation>
    <scope>NUCLEOTIDE SEQUENCE [LARGE SCALE GENOMIC DNA]</scope>
    <source>
        <strain evidence="3">hw1</strain>
    </source>
</reference>
<comment type="caution">
    <text evidence="2">The sequence shown here is derived from an EMBL/GenBank/DDBJ whole genome shotgun (WGS) entry which is preliminary data.</text>
</comment>
<dbReference type="Proteomes" id="UP001221189">
    <property type="component" value="Unassembled WGS sequence"/>
</dbReference>
<sequence length="507" mass="56148">MQIEIDARNNRAWLDGVTVQPRQQWLCAFLQLLVQSSSRAGRRLTRADLEQALQRFGRGAVPLHAKQVQRLVDGLRALFASQGMGEDFDARFVCEPAHKTAGPWGWTPQPGDALVQRGGQEQQGAAPSSSGVDWLPTLAAPESHHQAVIVAMQMQQAMAQQWDGNTALALEALDSPTAWEGASRKMLALRELKRADLFANLRDFDTAERCLDAAVALTSGRHTLADSVVSSMAHVSRMRLHYSRSPALHFQEILDAAHGVGTAQMPMPGEASPCGFADRWNLLMLCERRWLEAHVRTADTAAWAAHLHAMERLGHGALFMCLAAHLHERAQNICANLAYAYQRLSALAATRTPDGASESTQHLEAAIEWHALSLSYRLRFDLPDNSAYDLIFLGELWLSGPKARAAFERYAYHIAWLGLRPDEAEFYQRAWECASIINDPRQMAYCALNKLGFARHTRNGAIQDLALQELRCVLGAHPNLVQLLAHEGYAVPKVRLQSGVGSNLRPD</sequence>
<evidence type="ECO:0000313" key="3">
    <source>
        <dbReference type="Proteomes" id="UP001221189"/>
    </source>
</evidence>
<dbReference type="RefSeq" id="WP_273601042.1">
    <property type="nucleotide sequence ID" value="NZ_JAQQXT010000009.1"/>
</dbReference>
<keyword evidence="3" id="KW-1185">Reference proteome</keyword>